<accession>A0A9P1IFK8</accession>
<proteinExistence type="predicted"/>
<comment type="caution">
    <text evidence="2">The sequence shown here is derived from an EMBL/GenBank/DDBJ whole genome shotgun (WGS) entry which is preliminary data.</text>
</comment>
<dbReference type="Proteomes" id="UP001152747">
    <property type="component" value="Unassembled WGS sequence"/>
</dbReference>
<name>A0A9P1IFK8_9PELO</name>
<dbReference type="EMBL" id="CANHGI010000002">
    <property type="protein sequence ID" value="CAI5443226.1"/>
    <property type="molecule type" value="Genomic_DNA"/>
</dbReference>
<keyword evidence="3" id="KW-1185">Reference proteome</keyword>
<feature type="region of interest" description="Disordered" evidence="1">
    <location>
        <begin position="1"/>
        <end position="29"/>
    </location>
</feature>
<reference evidence="2" key="1">
    <citation type="submission" date="2022-11" db="EMBL/GenBank/DDBJ databases">
        <authorList>
            <person name="Kikuchi T."/>
        </authorList>
    </citation>
    <scope>NUCLEOTIDE SEQUENCE</scope>
    <source>
        <strain evidence="2">PS1010</strain>
    </source>
</reference>
<dbReference type="OrthoDB" id="10633255at2759"/>
<evidence type="ECO:0000313" key="3">
    <source>
        <dbReference type="Proteomes" id="UP001152747"/>
    </source>
</evidence>
<protein>
    <submittedName>
        <fullName evidence="2">Uncharacterized protein</fullName>
    </submittedName>
</protein>
<organism evidence="2 3">
    <name type="scientific">Caenorhabditis angaria</name>
    <dbReference type="NCBI Taxonomy" id="860376"/>
    <lineage>
        <taxon>Eukaryota</taxon>
        <taxon>Metazoa</taxon>
        <taxon>Ecdysozoa</taxon>
        <taxon>Nematoda</taxon>
        <taxon>Chromadorea</taxon>
        <taxon>Rhabditida</taxon>
        <taxon>Rhabditina</taxon>
        <taxon>Rhabditomorpha</taxon>
        <taxon>Rhabditoidea</taxon>
        <taxon>Rhabditidae</taxon>
        <taxon>Peloderinae</taxon>
        <taxon>Caenorhabditis</taxon>
    </lineage>
</organism>
<sequence>MLKTPPSSEKPKRKLEKAQSIETSSSNRRISGSISISPICFRRRRNKFRQCQSVEQSCSNSSSRKSRIENLRIFFAQRSSSSPLKKSTETMNSLHNLAVAAVEPGVLRKSISEFVIGYIALIQTSKSTSTICQTAVTTVCTRRKYCSPIHVIAHTQAKVLYRRAK</sequence>
<gene>
    <name evidence="2" type="ORF">CAMP_LOCUS5863</name>
</gene>
<evidence type="ECO:0000313" key="2">
    <source>
        <dbReference type="EMBL" id="CAI5443226.1"/>
    </source>
</evidence>
<evidence type="ECO:0000256" key="1">
    <source>
        <dbReference type="SAM" id="MobiDB-lite"/>
    </source>
</evidence>
<dbReference type="AlphaFoldDB" id="A0A9P1IFK8"/>